<reference evidence="6" key="1">
    <citation type="submission" date="2017-04" db="EMBL/GenBank/DDBJ databases">
        <title>Comparative genomics and description of representatives of a novel lineage of planctomycetes thriving in anoxic sediments.</title>
        <authorList>
            <person name="Spring S."/>
            <person name="Bunk B."/>
            <person name="Sproer C."/>
        </authorList>
    </citation>
    <scope>NUCLEOTIDE SEQUENCE [LARGE SCALE GENOMIC DNA]</scope>
    <source>
        <strain evidence="6">ST-PulAB-D4</strain>
    </source>
</reference>
<dbReference type="InterPro" id="IPR041371">
    <property type="entry name" value="GH92_N"/>
</dbReference>
<evidence type="ECO:0000259" key="3">
    <source>
        <dbReference type="Pfam" id="PF07971"/>
    </source>
</evidence>
<dbReference type="Pfam" id="PF17678">
    <property type="entry name" value="Glyco_hydro_92N"/>
    <property type="match status" value="1"/>
</dbReference>
<dbReference type="STRING" id="1941349.STSP1_00621"/>
<evidence type="ECO:0000256" key="2">
    <source>
        <dbReference type="SAM" id="SignalP"/>
    </source>
</evidence>
<protein>
    <submittedName>
        <fullName evidence="5">Putative alpha-1,2-mannosidase</fullName>
    </submittedName>
</protein>
<proteinExistence type="predicted"/>
<dbReference type="FunFam" id="3.30.2080.10:FF:000001">
    <property type="entry name" value="Alpha-1,2-mannosidase subfamily"/>
    <property type="match status" value="1"/>
</dbReference>
<evidence type="ECO:0000259" key="4">
    <source>
        <dbReference type="Pfam" id="PF17678"/>
    </source>
</evidence>
<dbReference type="GO" id="GO:0005829">
    <property type="term" value="C:cytosol"/>
    <property type="evidence" value="ECO:0007669"/>
    <property type="project" value="TreeGrafter"/>
</dbReference>
<keyword evidence="6" id="KW-1185">Reference proteome</keyword>
<dbReference type="KEGG" id="pbp:STSP1_00621"/>
<dbReference type="AlphaFoldDB" id="A0A1W6LKF4"/>
<dbReference type="PANTHER" id="PTHR12143:SF43">
    <property type="entry name" value="PUTATIVE-RELATED"/>
    <property type="match status" value="1"/>
</dbReference>
<dbReference type="SUPFAM" id="SSF48208">
    <property type="entry name" value="Six-hairpin glycosidases"/>
    <property type="match status" value="1"/>
</dbReference>
<organism evidence="5 6">
    <name type="scientific">Sedimentisphaera salicampi</name>
    <dbReference type="NCBI Taxonomy" id="1941349"/>
    <lineage>
        <taxon>Bacteria</taxon>
        <taxon>Pseudomonadati</taxon>
        <taxon>Planctomycetota</taxon>
        <taxon>Phycisphaerae</taxon>
        <taxon>Sedimentisphaerales</taxon>
        <taxon>Sedimentisphaeraceae</taxon>
        <taxon>Sedimentisphaera</taxon>
    </lineage>
</organism>
<dbReference type="GO" id="GO:0030246">
    <property type="term" value="F:carbohydrate binding"/>
    <property type="evidence" value="ECO:0007669"/>
    <property type="project" value="InterPro"/>
</dbReference>
<evidence type="ECO:0000313" key="6">
    <source>
        <dbReference type="Proteomes" id="UP000193334"/>
    </source>
</evidence>
<feature type="compositionally biased region" description="Basic and acidic residues" evidence="1">
    <location>
        <begin position="743"/>
        <end position="752"/>
    </location>
</feature>
<gene>
    <name evidence="5" type="ORF">STSP1_00621</name>
</gene>
<dbReference type="RefSeq" id="WP_085754952.1">
    <property type="nucleotide sequence ID" value="NZ_CP021023.1"/>
</dbReference>
<dbReference type="PANTHER" id="PTHR12143">
    <property type="entry name" value="PEPTIDE N-GLYCANASE PNGASE -RELATED"/>
    <property type="match status" value="1"/>
</dbReference>
<dbReference type="GO" id="GO:0000224">
    <property type="term" value="F:peptide-N4-(N-acetyl-beta-glucosaminyl)asparagine amidase activity"/>
    <property type="evidence" value="ECO:0007669"/>
    <property type="project" value="TreeGrafter"/>
</dbReference>
<dbReference type="Gene3D" id="2.70.98.10">
    <property type="match status" value="1"/>
</dbReference>
<accession>A0A1W6LKF4</accession>
<dbReference type="InterPro" id="IPR014718">
    <property type="entry name" value="GH-type_carb-bd"/>
</dbReference>
<keyword evidence="2" id="KW-0732">Signal</keyword>
<dbReference type="Gene3D" id="1.20.1610.10">
    <property type="entry name" value="alpha-1,2-mannosidases domains"/>
    <property type="match status" value="1"/>
</dbReference>
<dbReference type="GO" id="GO:0006516">
    <property type="term" value="P:glycoprotein catabolic process"/>
    <property type="evidence" value="ECO:0007669"/>
    <property type="project" value="TreeGrafter"/>
</dbReference>
<dbReference type="Gene3D" id="3.30.2080.10">
    <property type="entry name" value="GH92 mannosidase domain"/>
    <property type="match status" value="1"/>
</dbReference>
<sequence precursor="true">MNIIYKYVALSLLIAFFVCTPVMAEESQSPLDYVNPLVGSDSAFEFSNGNTYPAIALPWGMNFWTPVTNTDQNNGWCYNYDDYKICGFKQTHQPSPWINDYARFALMPVVGELSVRTEERSSWFSHKAETVKPHYYKAYLADYDVTAEITPSERAAQFRFTFPESDESYVLLDAFNQGSYVKIIPEKRMIKGYCRNNSGGVPDNFHNYFAAVFDKDFEEVSTWSDWNIRKGSSEEKGKHVGAAVRFKTIKGEPVNVKVASSFISPEQAELNLKREIGNETFSQTRSKAKDIWNSQLNRIKVKGGTEKQFGNFYTALYRTLLFPRKFYEFDEDGEMVHYSPYNGKVLPGYMFTDNGFWDTFRAVFPFFTVMYPELNADIMKGLVNTYKESGWLPEWASPGHRDCMVGSNSASIIANTYLSGIRGYDIETLYEAILKNSENQHPNLSSVGRLGVDYYNEKGYIPCDVGVNESIARTLEYSYADYTIWKLAKALDKPKEHIERFRKRAQFYRNVFDESTNFMRGKKESGKWQSPFVPEKWGGVFTEGSAWHYTWSVFQDPQGLMNLMGGKKAFTEKLDSVFSTPPKYDASYYGFPIHEIIEMTVVDMGQYAHGNQPIQHMIYLYNYAGQPWKAQKWIREVMDRLYQPTPDGLCGDEDNGQTSAWYVFSALGFYPVCPGSGEFVIGSPIFEEAEMKLENGNTFTVEAEDNCKDNIYIETARLNGKPYSKTYLNYEDIQNGGRVSFDMSDKPNKDWGDDPSDAPYSMSKELE</sequence>
<feature type="domain" description="Glycosyl hydrolase family 92 N-terminal" evidence="4">
    <location>
        <begin position="33"/>
        <end position="261"/>
    </location>
</feature>
<dbReference type="NCBIfam" id="TIGR01180">
    <property type="entry name" value="aman2_put"/>
    <property type="match status" value="1"/>
</dbReference>
<dbReference type="EMBL" id="CP021023">
    <property type="protein sequence ID" value="ARN56245.1"/>
    <property type="molecule type" value="Genomic_DNA"/>
</dbReference>
<dbReference type="Pfam" id="PF07971">
    <property type="entry name" value="Glyco_hydro_92"/>
    <property type="match status" value="1"/>
</dbReference>
<evidence type="ECO:0000256" key="1">
    <source>
        <dbReference type="SAM" id="MobiDB-lite"/>
    </source>
</evidence>
<dbReference type="FunFam" id="1.20.1050.60:FF:000001">
    <property type="entry name" value="Putative alpha-1,2-mannosidase"/>
    <property type="match status" value="1"/>
</dbReference>
<dbReference type="Gene3D" id="1.20.1050.60">
    <property type="entry name" value="alpha-1,2-mannosidase"/>
    <property type="match status" value="1"/>
</dbReference>
<evidence type="ECO:0000313" key="5">
    <source>
        <dbReference type="EMBL" id="ARN56245.1"/>
    </source>
</evidence>
<dbReference type="InterPro" id="IPR008928">
    <property type="entry name" value="6-hairpin_glycosidase_sf"/>
</dbReference>
<dbReference type="Proteomes" id="UP000193334">
    <property type="component" value="Chromosome"/>
</dbReference>
<feature type="region of interest" description="Disordered" evidence="1">
    <location>
        <begin position="739"/>
        <end position="767"/>
    </location>
</feature>
<feature type="signal peptide" evidence="2">
    <location>
        <begin position="1"/>
        <end position="24"/>
    </location>
</feature>
<dbReference type="InterPro" id="IPR012939">
    <property type="entry name" value="Glyco_hydro_92"/>
</dbReference>
<dbReference type="InterPro" id="IPR005887">
    <property type="entry name" value="GH92_a_mannosidase_put"/>
</dbReference>
<name>A0A1W6LKF4_9BACT</name>
<dbReference type="InterPro" id="IPR050883">
    <property type="entry name" value="PNGase"/>
</dbReference>
<dbReference type="FunFam" id="1.20.1610.10:FF:000001">
    <property type="entry name" value="Putative alpha-1,2-mannosidase"/>
    <property type="match status" value="1"/>
</dbReference>
<feature type="domain" description="Glycosyl hydrolase family 92" evidence="3">
    <location>
        <begin position="267"/>
        <end position="744"/>
    </location>
</feature>
<feature type="chain" id="PRO_5012935876" evidence="2">
    <location>
        <begin position="25"/>
        <end position="767"/>
    </location>
</feature>
<dbReference type="GO" id="GO:0005975">
    <property type="term" value="P:carbohydrate metabolic process"/>
    <property type="evidence" value="ECO:0007669"/>
    <property type="project" value="InterPro"/>
</dbReference>